<dbReference type="Gene3D" id="1.10.340.70">
    <property type="match status" value="1"/>
</dbReference>
<sequence>MKRLLRPAYWWPGMDDAITNHVKFCLPCQDSAKAHKTIVPDGGPIDKPDRPWSKLAIDITGPFATAPHNQRFIVVLIDYFSSYPEVLLTGETSSPRIIKWPTEVFDRFGNPDTLVSDNGSSFVSKEMKEFLATRDIRQECVPLYEPRRNGKVEVFNRTLKHAAQTFEADKKSFENGIQQTLFSYRATPNEKRDSPAKLLLGRNIRTNFQPRQSMDKPGTIPDFMANRGHHTTFRKHFKVGDLHVVRIRLLHVPKGKSPFTSTFRIDKVVGNFTYRLDNGKIWTARNLVPFRHPPPAAVEVSGHA</sequence>
<dbReference type="STRING" id="282301.A0A267G7A1"/>
<evidence type="ECO:0000313" key="3">
    <source>
        <dbReference type="Proteomes" id="UP000215902"/>
    </source>
</evidence>
<dbReference type="InterPro" id="IPR041588">
    <property type="entry name" value="Integrase_H2C2"/>
</dbReference>
<keyword evidence="3" id="KW-1185">Reference proteome</keyword>
<dbReference type="Pfam" id="PF17921">
    <property type="entry name" value="Integrase_H2C2"/>
    <property type="match status" value="1"/>
</dbReference>
<evidence type="ECO:0000259" key="1">
    <source>
        <dbReference type="PROSITE" id="PS50994"/>
    </source>
</evidence>
<dbReference type="EMBL" id="NIVC01000507">
    <property type="protein sequence ID" value="PAA81898.1"/>
    <property type="molecule type" value="Genomic_DNA"/>
</dbReference>
<feature type="domain" description="Integrase catalytic" evidence="1">
    <location>
        <begin position="47"/>
        <end position="218"/>
    </location>
</feature>
<dbReference type="Proteomes" id="UP000215902">
    <property type="component" value="Unassembled WGS sequence"/>
</dbReference>
<dbReference type="OrthoDB" id="444601at2759"/>
<dbReference type="PANTHER" id="PTHR37984">
    <property type="entry name" value="PROTEIN CBG26694"/>
    <property type="match status" value="1"/>
</dbReference>
<gene>
    <name evidence="2" type="ORF">BOX15_Mlig018724g1</name>
</gene>
<reference evidence="2 3" key="1">
    <citation type="submission" date="2017-06" db="EMBL/GenBank/DDBJ databases">
        <title>A platform for efficient transgenesis in Macrostomum lignano, a flatworm model organism for stem cell research.</title>
        <authorList>
            <person name="Berezikov E."/>
        </authorList>
    </citation>
    <scope>NUCLEOTIDE SEQUENCE [LARGE SCALE GENOMIC DNA]</scope>
    <source>
        <strain evidence="2">DV1</strain>
        <tissue evidence="2">Whole organism</tissue>
    </source>
</reference>
<dbReference type="GO" id="GO:0015074">
    <property type="term" value="P:DNA integration"/>
    <property type="evidence" value="ECO:0007669"/>
    <property type="project" value="InterPro"/>
</dbReference>
<dbReference type="InterPro" id="IPR001584">
    <property type="entry name" value="Integrase_cat-core"/>
</dbReference>
<dbReference type="InterPro" id="IPR036397">
    <property type="entry name" value="RNaseH_sf"/>
</dbReference>
<dbReference type="PANTHER" id="PTHR37984:SF5">
    <property type="entry name" value="PROTEIN NYNRIN-LIKE"/>
    <property type="match status" value="1"/>
</dbReference>
<dbReference type="AlphaFoldDB" id="A0A267G7A1"/>
<organism evidence="2 3">
    <name type="scientific">Macrostomum lignano</name>
    <dbReference type="NCBI Taxonomy" id="282301"/>
    <lineage>
        <taxon>Eukaryota</taxon>
        <taxon>Metazoa</taxon>
        <taxon>Spiralia</taxon>
        <taxon>Lophotrochozoa</taxon>
        <taxon>Platyhelminthes</taxon>
        <taxon>Rhabditophora</taxon>
        <taxon>Macrostomorpha</taxon>
        <taxon>Macrostomida</taxon>
        <taxon>Macrostomidae</taxon>
        <taxon>Macrostomum</taxon>
    </lineage>
</organism>
<dbReference type="GO" id="GO:0003676">
    <property type="term" value="F:nucleic acid binding"/>
    <property type="evidence" value="ECO:0007669"/>
    <property type="project" value="InterPro"/>
</dbReference>
<name>A0A267G7A1_9PLAT</name>
<proteinExistence type="predicted"/>
<evidence type="ECO:0000313" key="2">
    <source>
        <dbReference type="EMBL" id="PAA81898.1"/>
    </source>
</evidence>
<dbReference type="SUPFAM" id="SSF53098">
    <property type="entry name" value="Ribonuclease H-like"/>
    <property type="match status" value="1"/>
</dbReference>
<dbReference type="Gene3D" id="3.30.420.10">
    <property type="entry name" value="Ribonuclease H-like superfamily/Ribonuclease H"/>
    <property type="match status" value="1"/>
</dbReference>
<dbReference type="Pfam" id="PF00665">
    <property type="entry name" value="rve"/>
    <property type="match status" value="1"/>
</dbReference>
<accession>A0A267G7A1</accession>
<dbReference type="InterPro" id="IPR050951">
    <property type="entry name" value="Retrovirus_Pol_polyprotein"/>
</dbReference>
<dbReference type="PROSITE" id="PS50994">
    <property type="entry name" value="INTEGRASE"/>
    <property type="match status" value="1"/>
</dbReference>
<protein>
    <recommendedName>
        <fullName evidence="1">Integrase catalytic domain-containing protein</fullName>
    </recommendedName>
</protein>
<comment type="caution">
    <text evidence="2">The sequence shown here is derived from an EMBL/GenBank/DDBJ whole genome shotgun (WGS) entry which is preliminary data.</text>
</comment>
<dbReference type="InterPro" id="IPR012337">
    <property type="entry name" value="RNaseH-like_sf"/>
</dbReference>